<evidence type="ECO:0000313" key="2">
    <source>
        <dbReference type="EMBL" id="ACN35121.1"/>
    </source>
</evidence>
<protein>
    <submittedName>
        <fullName evidence="2">Uncharacterized protein</fullName>
    </submittedName>
</protein>
<sequence length="121" mass="14496">MTCTVPINICLHKFFYLWSTCGYVLRNQLFSSWYLIWLNGVHNLLDRFSHYQFMSIFTQITFFPYWFDQLLYMFCQMKTEIPCFLIVINCILFSVTSFHLDSIIQARAASSIRSNKVSRFI</sequence>
<evidence type="ECO:0000256" key="1">
    <source>
        <dbReference type="SAM" id="Phobius"/>
    </source>
</evidence>
<accession>C0PIV5</accession>
<reference evidence="2" key="1">
    <citation type="journal article" date="2009" name="PLoS Genet.">
        <title>Sequencing, mapping, and analysis of 27,455 maize full-length cDNAs.</title>
        <authorList>
            <person name="Soderlund C."/>
            <person name="Descour A."/>
            <person name="Kudrna D."/>
            <person name="Bomhoff M."/>
            <person name="Boyd L."/>
            <person name="Currie J."/>
            <person name="Angelova A."/>
            <person name="Collura K."/>
            <person name="Wissotski M."/>
            <person name="Ashley E."/>
            <person name="Morrow D."/>
            <person name="Fernandes J."/>
            <person name="Walbot V."/>
            <person name="Yu Y."/>
        </authorList>
    </citation>
    <scope>NUCLEOTIDE SEQUENCE</scope>
    <source>
        <strain evidence="2">B73</strain>
    </source>
</reference>
<proteinExistence type="evidence at transcript level"/>
<feature type="transmembrane region" description="Helical" evidence="1">
    <location>
        <begin position="48"/>
        <end position="67"/>
    </location>
</feature>
<organism evidence="2">
    <name type="scientific">Zea mays</name>
    <name type="common">Maize</name>
    <dbReference type="NCBI Taxonomy" id="4577"/>
    <lineage>
        <taxon>Eukaryota</taxon>
        <taxon>Viridiplantae</taxon>
        <taxon>Streptophyta</taxon>
        <taxon>Embryophyta</taxon>
        <taxon>Tracheophyta</taxon>
        <taxon>Spermatophyta</taxon>
        <taxon>Magnoliopsida</taxon>
        <taxon>Liliopsida</taxon>
        <taxon>Poales</taxon>
        <taxon>Poaceae</taxon>
        <taxon>PACMAD clade</taxon>
        <taxon>Panicoideae</taxon>
        <taxon>Andropogonodae</taxon>
        <taxon>Andropogoneae</taxon>
        <taxon>Tripsacinae</taxon>
        <taxon>Zea</taxon>
    </lineage>
</organism>
<dbReference type="AlphaFoldDB" id="C0PIV5"/>
<name>C0PIV5_MAIZE</name>
<keyword evidence="1" id="KW-1133">Transmembrane helix</keyword>
<dbReference type="EMBL" id="BT068224">
    <property type="protein sequence ID" value="ACN35121.1"/>
    <property type="molecule type" value="mRNA"/>
</dbReference>
<keyword evidence="1" id="KW-0812">Transmembrane</keyword>
<keyword evidence="1" id="KW-0472">Membrane</keyword>
<feature type="transmembrane region" description="Helical" evidence="1">
    <location>
        <begin position="15"/>
        <end position="36"/>
    </location>
</feature>
<reference evidence="2" key="2">
    <citation type="submission" date="2012-06" db="EMBL/GenBank/DDBJ databases">
        <authorList>
            <person name="Yu Y."/>
            <person name="Currie J."/>
            <person name="Lomeli R."/>
            <person name="Angelova A."/>
            <person name="Collura K."/>
            <person name="Wissotski M."/>
            <person name="Campos D."/>
            <person name="Kudrna D."/>
            <person name="Golser W."/>
            <person name="Ashely E."/>
            <person name="Descour A."/>
            <person name="Fernandes J."/>
            <person name="Soderlund C."/>
            <person name="Walbot V."/>
        </authorList>
    </citation>
    <scope>NUCLEOTIDE SEQUENCE</scope>
    <source>
        <strain evidence="2">B73</strain>
    </source>
</reference>
<feature type="transmembrane region" description="Helical" evidence="1">
    <location>
        <begin position="79"/>
        <end position="100"/>
    </location>
</feature>